<dbReference type="InterPro" id="IPR018485">
    <property type="entry name" value="FGGY_C"/>
</dbReference>
<dbReference type="InterPro" id="IPR043129">
    <property type="entry name" value="ATPase_NBD"/>
</dbReference>
<evidence type="ECO:0000256" key="4">
    <source>
        <dbReference type="ARBA" id="ARBA00022777"/>
    </source>
</evidence>
<dbReference type="PANTHER" id="PTHR10196:SF69">
    <property type="entry name" value="GLYCEROL KINASE"/>
    <property type="match status" value="1"/>
</dbReference>
<dbReference type="AlphaFoldDB" id="A0A3A9APC8"/>
<feature type="domain" description="Carbohydrate kinase FGGY N-terminal" evidence="7">
    <location>
        <begin position="6"/>
        <end position="253"/>
    </location>
</feature>
<evidence type="ECO:0000256" key="6">
    <source>
        <dbReference type="ARBA" id="ARBA00043149"/>
    </source>
</evidence>
<dbReference type="NCBIfam" id="NF000756">
    <property type="entry name" value="PRK00047.1"/>
    <property type="match status" value="1"/>
</dbReference>
<dbReference type="PIRSF" id="PIRSF000538">
    <property type="entry name" value="GlpK"/>
    <property type="match status" value="1"/>
</dbReference>
<evidence type="ECO:0000313" key="10">
    <source>
        <dbReference type="Proteomes" id="UP000280696"/>
    </source>
</evidence>
<dbReference type="GO" id="GO:0019563">
    <property type="term" value="P:glycerol catabolic process"/>
    <property type="evidence" value="ECO:0007669"/>
    <property type="project" value="TreeGrafter"/>
</dbReference>
<dbReference type="GO" id="GO:0005524">
    <property type="term" value="F:ATP binding"/>
    <property type="evidence" value="ECO:0007669"/>
    <property type="project" value="UniProtKB-KW"/>
</dbReference>
<keyword evidence="5" id="KW-0067">ATP-binding</keyword>
<dbReference type="Pfam" id="PF02782">
    <property type="entry name" value="FGGY_C"/>
    <property type="match status" value="1"/>
</dbReference>
<evidence type="ECO:0000256" key="1">
    <source>
        <dbReference type="ARBA" id="ARBA00009156"/>
    </source>
</evidence>
<dbReference type="EMBL" id="RAYQ01000003">
    <property type="protein sequence ID" value="RKI93252.1"/>
    <property type="molecule type" value="Genomic_DNA"/>
</dbReference>
<dbReference type="GO" id="GO:0004370">
    <property type="term" value="F:glycerol kinase activity"/>
    <property type="evidence" value="ECO:0007669"/>
    <property type="project" value="TreeGrafter"/>
</dbReference>
<keyword evidence="2 9" id="KW-0808">Transferase</keyword>
<sequence>MEQDKYIISIDQSTQGTKALLFDRTGRLLCRADRTHRQIVNDLGWVSHDGEEIYRNVIAVIRDLLHKSAIDSRKVAGLSISNQRETSLIWDKATGRPLNHAVVWQCARATEICERPDISALKEIVPEKTGLRLSPYFPAAKLCWLLENTKEAGELAGKHQLCLGTMDAYLVFRLTQGMSYRTDYSNASRTQLFNLFSLTWDEELCRAFGICPEDLPEVTDSDACFGMTDCEGTFAQPIPICGVMGDSHAALFGQNCRKRGLTKTTYGTGSSIMMNIGEKPIISRKGIVTSLAWGRSGQAEYVLEGNLNYTGAVITWLKDDLKMIACAGETEKLAEEAHHGDALYLVPAFTGLGAPYWDSHARAAITGMDRNTGRREIVRAGLECIAYQIADIIQVMEEESGIEVAELRVDGGPTRNRYLMQFQSDILKKKVAIPQAEELSGIGAAYMAGLALHIWGEEIFHNLERTLYTPKMDEKTADKKQKGWKEAVTKVIRA</sequence>
<evidence type="ECO:0000256" key="2">
    <source>
        <dbReference type="ARBA" id="ARBA00022679"/>
    </source>
</evidence>
<feature type="domain" description="Carbohydrate kinase FGGY C-terminal" evidence="8">
    <location>
        <begin position="264"/>
        <end position="451"/>
    </location>
</feature>
<proteinExistence type="inferred from homology"/>
<dbReference type="RefSeq" id="WP_120467220.1">
    <property type="nucleotide sequence ID" value="NZ_RAYQ01000003.1"/>
</dbReference>
<dbReference type="InterPro" id="IPR000577">
    <property type="entry name" value="Carb_kinase_FGGY"/>
</dbReference>
<dbReference type="InterPro" id="IPR018483">
    <property type="entry name" value="Carb_kinase_FGGY_CS"/>
</dbReference>
<reference evidence="9 10" key="1">
    <citation type="submission" date="2018-09" db="EMBL/GenBank/DDBJ databases">
        <title>Murine metabolic-syndrome-specific gut microbial biobank.</title>
        <authorList>
            <person name="Liu C."/>
        </authorList>
    </citation>
    <scope>NUCLEOTIDE SEQUENCE [LARGE SCALE GENOMIC DNA]</scope>
    <source>
        <strain evidence="9 10">0.1xD8-82</strain>
    </source>
</reference>
<keyword evidence="3" id="KW-0547">Nucleotide-binding</keyword>
<evidence type="ECO:0000259" key="8">
    <source>
        <dbReference type="Pfam" id="PF02782"/>
    </source>
</evidence>
<dbReference type="PROSITE" id="PS00933">
    <property type="entry name" value="FGGY_KINASES_1"/>
    <property type="match status" value="1"/>
</dbReference>
<dbReference type="CDD" id="cd07769">
    <property type="entry name" value="ASKHA_NBD_FGGY_GK"/>
    <property type="match status" value="1"/>
</dbReference>
<evidence type="ECO:0000313" key="9">
    <source>
        <dbReference type="EMBL" id="RKI93252.1"/>
    </source>
</evidence>
<evidence type="ECO:0000256" key="5">
    <source>
        <dbReference type="ARBA" id="ARBA00022840"/>
    </source>
</evidence>
<comment type="caution">
    <text evidence="9">The sequence shown here is derived from an EMBL/GenBank/DDBJ whole genome shotgun (WGS) entry which is preliminary data.</text>
</comment>
<dbReference type="Gene3D" id="3.30.420.40">
    <property type="match status" value="2"/>
</dbReference>
<dbReference type="PANTHER" id="PTHR10196">
    <property type="entry name" value="SUGAR KINASE"/>
    <property type="match status" value="1"/>
</dbReference>
<keyword evidence="10" id="KW-1185">Reference proteome</keyword>
<evidence type="ECO:0000256" key="3">
    <source>
        <dbReference type="ARBA" id="ARBA00022741"/>
    </source>
</evidence>
<dbReference type="Pfam" id="PF00370">
    <property type="entry name" value="FGGY_N"/>
    <property type="match status" value="1"/>
</dbReference>
<keyword evidence="4 9" id="KW-0418">Kinase</keyword>
<name>A0A3A9APC8_9FIRM</name>
<dbReference type="GO" id="GO:0005829">
    <property type="term" value="C:cytosol"/>
    <property type="evidence" value="ECO:0007669"/>
    <property type="project" value="TreeGrafter"/>
</dbReference>
<dbReference type="OrthoDB" id="9805576at2"/>
<gene>
    <name evidence="9" type="primary">glpK</name>
    <name evidence="9" type="ORF">D7V94_04595</name>
</gene>
<comment type="similarity">
    <text evidence="1">Belongs to the FGGY kinase family.</text>
</comment>
<evidence type="ECO:0000259" key="7">
    <source>
        <dbReference type="Pfam" id="PF00370"/>
    </source>
</evidence>
<dbReference type="SUPFAM" id="SSF53067">
    <property type="entry name" value="Actin-like ATPase domain"/>
    <property type="match status" value="2"/>
</dbReference>
<organism evidence="9 10">
    <name type="scientific">Parablautia intestinalis</name>
    <dbReference type="NCBI Taxonomy" id="2320100"/>
    <lineage>
        <taxon>Bacteria</taxon>
        <taxon>Bacillati</taxon>
        <taxon>Bacillota</taxon>
        <taxon>Clostridia</taxon>
        <taxon>Lachnospirales</taxon>
        <taxon>Lachnospiraceae</taxon>
        <taxon>Parablautia</taxon>
    </lineage>
</organism>
<accession>A0A3A9APC8</accession>
<dbReference type="Proteomes" id="UP000280696">
    <property type="component" value="Unassembled WGS sequence"/>
</dbReference>
<dbReference type="InterPro" id="IPR018484">
    <property type="entry name" value="FGGY_N"/>
</dbReference>
<protein>
    <recommendedName>
        <fullName evidence="6">ATP:glycerol 3-phosphotransferase</fullName>
    </recommendedName>
</protein>